<feature type="chain" id="PRO_5038054273" evidence="1">
    <location>
        <begin position="19"/>
        <end position="70"/>
    </location>
</feature>
<feature type="signal peptide" evidence="1">
    <location>
        <begin position="1"/>
        <end position="18"/>
    </location>
</feature>
<keyword evidence="2" id="KW-1185">Reference proteome</keyword>
<sequence>MKRHFCLLFILILSVALATFTASQEEVKKRQVLGAHGTGGGNADGVAGRRRRQIGARGTVQGDGVILWKA</sequence>
<protein>
    <submittedName>
        <fullName evidence="3">Uncharacterized protein</fullName>
    </submittedName>
</protein>
<reference evidence="3" key="1">
    <citation type="submission" date="2022-11" db="UniProtKB">
        <authorList>
            <consortium name="WormBaseParasite"/>
        </authorList>
    </citation>
    <scope>IDENTIFICATION</scope>
</reference>
<evidence type="ECO:0000256" key="1">
    <source>
        <dbReference type="SAM" id="SignalP"/>
    </source>
</evidence>
<proteinExistence type="predicted"/>
<evidence type="ECO:0000313" key="3">
    <source>
        <dbReference type="WBParaSite" id="Gr19_v10_g13132.t1"/>
    </source>
</evidence>
<accession>A0A914H0U8</accession>
<evidence type="ECO:0000313" key="2">
    <source>
        <dbReference type="Proteomes" id="UP000887572"/>
    </source>
</evidence>
<dbReference type="WBParaSite" id="Gr19_v10_g13132.t1">
    <property type="protein sequence ID" value="Gr19_v10_g13132.t1"/>
    <property type="gene ID" value="Gr19_v10_g13132"/>
</dbReference>
<dbReference type="AlphaFoldDB" id="A0A914H0U8"/>
<name>A0A914H0U8_GLORO</name>
<dbReference type="Proteomes" id="UP000887572">
    <property type="component" value="Unplaced"/>
</dbReference>
<organism evidence="2 3">
    <name type="scientific">Globodera rostochiensis</name>
    <name type="common">Golden nematode worm</name>
    <name type="synonym">Heterodera rostochiensis</name>
    <dbReference type="NCBI Taxonomy" id="31243"/>
    <lineage>
        <taxon>Eukaryota</taxon>
        <taxon>Metazoa</taxon>
        <taxon>Ecdysozoa</taxon>
        <taxon>Nematoda</taxon>
        <taxon>Chromadorea</taxon>
        <taxon>Rhabditida</taxon>
        <taxon>Tylenchina</taxon>
        <taxon>Tylenchomorpha</taxon>
        <taxon>Tylenchoidea</taxon>
        <taxon>Heteroderidae</taxon>
        <taxon>Heteroderinae</taxon>
        <taxon>Globodera</taxon>
    </lineage>
</organism>
<keyword evidence="1" id="KW-0732">Signal</keyword>